<dbReference type="EMBL" id="MFKF01000436">
    <property type="protein sequence ID" value="OGG43406.1"/>
    <property type="molecule type" value="Genomic_DNA"/>
</dbReference>
<gene>
    <name evidence="1" type="ORF">A3F84_22330</name>
</gene>
<reference evidence="1 2" key="1">
    <citation type="journal article" date="2016" name="Nat. Commun.">
        <title>Thousands of microbial genomes shed light on interconnected biogeochemical processes in an aquifer system.</title>
        <authorList>
            <person name="Anantharaman K."/>
            <person name="Brown C.T."/>
            <person name="Hug L.A."/>
            <person name="Sharon I."/>
            <person name="Castelle C.J."/>
            <person name="Probst A.J."/>
            <person name="Thomas B.C."/>
            <person name="Singh A."/>
            <person name="Wilkins M.J."/>
            <person name="Karaoz U."/>
            <person name="Brodie E.L."/>
            <person name="Williams K.H."/>
            <person name="Hubbard S.S."/>
            <person name="Banfield J.F."/>
        </authorList>
    </citation>
    <scope>NUCLEOTIDE SEQUENCE [LARGE SCALE GENOMIC DNA]</scope>
    <source>
        <strain evidence="2">RIFCSPLOWO2_12_FULL_64_10</strain>
    </source>
</reference>
<protein>
    <submittedName>
        <fullName evidence="1">Uncharacterized protein</fullName>
    </submittedName>
</protein>
<sequence length="479" mass="54936">MMWSNLFNKGKEVKKISLEQVLDRLVDYNPKTANCVLIKTSEGLEVNEDFGRAFLFRFGDKLYIDDQAIYITTPDGIKAESGYHLDRGHILHLSFLHNRVPHTMDCRVIDRIRFPNDVLANLDPRMPGAFKLKPVGDVLKKDKRSSLRFTHKVGRGAMKVYTQILFDLFVSKTNFTYPTQGGLPPRITDLQVTGYVSANDLPTDPEAVVKFLKNSLRSNPREDRVVYVSKPHMDERTNRVSLAALGHSSVLGLENPREGERTLFVKKPTKMSSDRKSPNNLRESDQVLLGYQAKSLLDFKMEYYELVAEVVRVGTENVTVRPRDTFRRESGLGVELVDFSVGGIKVEADKALLDYLLGDLRRQPIEAQQAVLQDMAILLNFYPKLRFNRETEIYRPDVPLKIQILGKVARSEVSPARADEAPEVQALGLKFMYDPTEYSRDAHTFDRWERIREFKENRHFREIHTSLNGLIAFLESQSR</sequence>
<comment type="caution">
    <text evidence="1">The sequence shown here is derived from an EMBL/GenBank/DDBJ whole genome shotgun (WGS) entry which is preliminary data.</text>
</comment>
<proteinExistence type="predicted"/>
<dbReference type="AlphaFoldDB" id="A0A1F6C2H8"/>
<dbReference type="Proteomes" id="UP000178606">
    <property type="component" value="Unassembled WGS sequence"/>
</dbReference>
<evidence type="ECO:0000313" key="1">
    <source>
        <dbReference type="EMBL" id="OGG43406.1"/>
    </source>
</evidence>
<evidence type="ECO:0000313" key="2">
    <source>
        <dbReference type="Proteomes" id="UP000178606"/>
    </source>
</evidence>
<organism evidence="1 2">
    <name type="scientific">Handelsmanbacteria sp. (strain RIFCSPLOWO2_12_FULL_64_10)</name>
    <dbReference type="NCBI Taxonomy" id="1817868"/>
    <lineage>
        <taxon>Bacteria</taxon>
        <taxon>Candidatus Handelsmaniibacteriota</taxon>
    </lineage>
</organism>
<accession>A0A1F6C2H8</accession>
<name>A0A1F6C2H8_HANXR</name>